<reference evidence="3" key="2">
    <citation type="journal article" date="2007" name="Science">
        <title>Draft genome sequence of the sexually transmitted pathogen Trichomonas vaginalis.</title>
        <authorList>
            <person name="Carlton J.M."/>
            <person name="Hirt R.P."/>
            <person name="Silva J.C."/>
            <person name="Delcher A.L."/>
            <person name="Schatz M."/>
            <person name="Zhao Q."/>
            <person name="Wortman J.R."/>
            <person name="Bidwell S.L."/>
            <person name="Alsmark U.C.M."/>
            <person name="Besteiro S."/>
            <person name="Sicheritz-Ponten T."/>
            <person name="Noel C.J."/>
            <person name="Dacks J.B."/>
            <person name="Foster P.G."/>
            <person name="Simillion C."/>
            <person name="Van de Peer Y."/>
            <person name="Miranda-Saavedra D."/>
            <person name="Barton G.J."/>
            <person name="Westrop G.D."/>
            <person name="Mueller S."/>
            <person name="Dessi D."/>
            <person name="Fiori P.L."/>
            <person name="Ren Q."/>
            <person name="Paulsen I."/>
            <person name="Zhang H."/>
            <person name="Bastida-Corcuera F.D."/>
            <person name="Simoes-Barbosa A."/>
            <person name="Brown M.T."/>
            <person name="Hayes R.D."/>
            <person name="Mukherjee M."/>
            <person name="Okumura C.Y."/>
            <person name="Schneider R."/>
            <person name="Smith A.J."/>
            <person name="Vanacova S."/>
            <person name="Villalvazo M."/>
            <person name="Haas B.J."/>
            <person name="Pertea M."/>
            <person name="Feldblyum T.V."/>
            <person name="Utterback T.R."/>
            <person name="Shu C.L."/>
            <person name="Osoegawa K."/>
            <person name="de Jong P.J."/>
            <person name="Hrdy I."/>
            <person name="Horvathova L."/>
            <person name="Zubacova Z."/>
            <person name="Dolezal P."/>
            <person name="Malik S.B."/>
            <person name="Logsdon J.M. Jr."/>
            <person name="Henze K."/>
            <person name="Gupta A."/>
            <person name="Wang C.C."/>
            <person name="Dunne R.L."/>
            <person name="Upcroft J.A."/>
            <person name="Upcroft P."/>
            <person name="White O."/>
            <person name="Salzberg S.L."/>
            <person name="Tang P."/>
            <person name="Chiu C.-H."/>
            <person name="Lee Y.-S."/>
            <person name="Embley T.M."/>
            <person name="Coombs G.H."/>
            <person name="Mottram J.C."/>
            <person name="Tachezy J."/>
            <person name="Fraser-Liggett C.M."/>
            <person name="Johnson P.J."/>
        </authorList>
    </citation>
    <scope>NUCLEOTIDE SEQUENCE [LARGE SCALE GENOMIC DNA]</scope>
    <source>
        <strain evidence="3">G3</strain>
    </source>
</reference>
<name>A2F056_TRIV3</name>
<evidence type="ECO:0000313" key="3">
    <source>
        <dbReference type="EMBL" id="EAY01691.1"/>
    </source>
</evidence>
<reference evidence="3" key="1">
    <citation type="submission" date="2006-10" db="EMBL/GenBank/DDBJ databases">
        <authorList>
            <person name="Amadeo P."/>
            <person name="Zhao Q."/>
            <person name="Wortman J."/>
            <person name="Fraser-Liggett C."/>
            <person name="Carlton J."/>
        </authorList>
    </citation>
    <scope>NUCLEOTIDE SEQUENCE</scope>
    <source>
        <strain evidence="3">G3</strain>
    </source>
</reference>
<protein>
    <submittedName>
        <fullName evidence="3">Uncharacterized protein</fullName>
    </submittedName>
</protein>
<dbReference type="KEGG" id="tva:4759518"/>
<dbReference type="VEuPathDB" id="TrichDB:TVAGG3_0985470"/>
<feature type="coiled-coil region" evidence="1">
    <location>
        <begin position="133"/>
        <end position="160"/>
    </location>
</feature>
<evidence type="ECO:0000313" key="4">
    <source>
        <dbReference type="Proteomes" id="UP000001542"/>
    </source>
</evidence>
<dbReference type="VEuPathDB" id="TrichDB:TVAG_316780"/>
<evidence type="ECO:0000256" key="1">
    <source>
        <dbReference type="SAM" id="Coils"/>
    </source>
</evidence>
<accession>A2F056</accession>
<dbReference type="RefSeq" id="XP_001330387.1">
    <property type="nucleotide sequence ID" value="XM_001330352.1"/>
</dbReference>
<evidence type="ECO:0000256" key="2">
    <source>
        <dbReference type="SAM" id="MobiDB-lite"/>
    </source>
</evidence>
<proteinExistence type="predicted"/>
<feature type="compositionally biased region" description="Basic residues" evidence="2">
    <location>
        <begin position="1"/>
        <end position="12"/>
    </location>
</feature>
<feature type="region of interest" description="Disordered" evidence="2">
    <location>
        <begin position="172"/>
        <end position="192"/>
    </location>
</feature>
<dbReference type="Proteomes" id="UP000001542">
    <property type="component" value="Unassembled WGS sequence"/>
</dbReference>
<feature type="compositionally biased region" description="Polar residues" evidence="2">
    <location>
        <begin position="47"/>
        <end position="66"/>
    </location>
</feature>
<dbReference type="InParanoid" id="A2F056"/>
<feature type="region of interest" description="Disordered" evidence="2">
    <location>
        <begin position="41"/>
        <end position="68"/>
    </location>
</feature>
<keyword evidence="4" id="KW-1185">Reference proteome</keyword>
<dbReference type="AlphaFoldDB" id="A2F056"/>
<dbReference type="SMR" id="A2F056"/>
<keyword evidence="1" id="KW-0175">Coiled coil</keyword>
<feature type="compositionally biased region" description="Polar residues" evidence="2">
    <location>
        <begin position="177"/>
        <end position="192"/>
    </location>
</feature>
<gene>
    <name evidence="3" type="ORF">TVAG_316780</name>
</gene>
<dbReference type="EMBL" id="DS113559">
    <property type="protein sequence ID" value="EAY01691.1"/>
    <property type="molecule type" value="Genomic_DNA"/>
</dbReference>
<organism evidence="3 4">
    <name type="scientific">Trichomonas vaginalis (strain ATCC PRA-98 / G3)</name>
    <dbReference type="NCBI Taxonomy" id="412133"/>
    <lineage>
        <taxon>Eukaryota</taxon>
        <taxon>Metamonada</taxon>
        <taxon>Parabasalia</taxon>
        <taxon>Trichomonadida</taxon>
        <taxon>Trichomonadidae</taxon>
        <taxon>Trichomonas</taxon>
    </lineage>
</organism>
<sequence length="210" mass="24411">MDKSRLKQKLNSRKSIFEYEPTTAQRNKQSRFSALKEFENETEKISKLTQQPITQKSPKKSQSVGVKTQIKHLKKQGNTVNKFKPDDSDTCIFFKDESIEAMKPPELYEFAVESSEKKEITTSTEEFEIIEENETNDYNINDEQDEIDDLEEDNQAIINEEEDRKEVIQPLPEKTLESNQSPFFQNTSSDSSAEVEFVEAIISKPKRTRK</sequence>
<feature type="region of interest" description="Disordered" evidence="2">
    <location>
        <begin position="1"/>
        <end position="24"/>
    </location>
</feature>